<accession>A0A3S4JWI1</accession>
<dbReference type="InterPro" id="IPR058064">
    <property type="entry name" value="STM2901-like"/>
</dbReference>
<dbReference type="AlphaFoldDB" id="A0A3S4JWI1"/>
<sequence>MDTAEELHGRYFYGGLHNLSASELYFWIFIDVTAEHFSGSSAAAHDLLAAFAIYSGRNTIPVSGKLADARPGTSRASVYFRKLLRGKKLPVPLPTLVGPPGLEVIMTKKLRTFVGRSVPVVGWTVVAADITYITLKTTARYNTIARGSDRLW</sequence>
<name>A0A3S4JWI1_SERRU</name>
<dbReference type="InterPro" id="IPR058522">
    <property type="entry name" value="DUF8209"/>
</dbReference>
<dbReference type="Proteomes" id="UP000271603">
    <property type="component" value="Chromosome"/>
</dbReference>
<proteinExistence type="predicted"/>
<organism evidence="1 2">
    <name type="scientific">Serratia rubidaea</name>
    <name type="common">Serratia marinorubra</name>
    <dbReference type="NCBI Taxonomy" id="61652"/>
    <lineage>
        <taxon>Bacteria</taxon>
        <taxon>Pseudomonadati</taxon>
        <taxon>Pseudomonadota</taxon>
        <taxon>Gammaproteobacteria</taxon>
        <taxon>Enterobacterales</taxon>
        <taxon>Yersiniaceae</taxon>
        <taxon>Serratia</taxon>
    </lineage>
</organism>
<evidence type="ECO:0000313" key="1">
    <source>
        <dbReference type="EMBL" id="VEA72143.1"/>
    </source>
</evidence>
<dbReference type="RefSeq" id="WP_128144315.1">
    <property type="nucleotide sequence ID" value="NZ_JACYQC010000001.1"/>
</dbReference>
<dbReference type="EMBL" id="LR134155">
    <property type="protein sequence ID" value="VEA72143.1"/>
    <property type="molecule type" value="Genomic_DNA"/>
</dbReference>
<dbReference type="Pfam" id="PF26636">
    <property type="entry name" value="DUF8209"/>
    <property type="match status" value="1"/>
</dbReference>
<reference evidence="1 2" key="1">
    <citation type="submission" date="2018-12" db="EMBL/GenBank/DDBJ databases">
        <authorList>
            <consortium name="Pathogen Informatics"/>
        </authorList>
    </citation>
    <scope>NUCLEOTIDE SEQUENCE [LARGE SCALE GENOMIC DNA]</scope>
    <source>
        <strain evidence="1 2">NCTC9419</strain>
    </source>
</reference>
<evidence type="ECO:0000313" key="2">
    <source>
        <dbReference type="Proteomes" id="UP000271603"/>
    </source>
</evidence>
<dbReference type="NCBIfam" id="NF045926">
    <property type="entry name" value="STM2901_fam"/>
    <property type="match status" value="1"/>
</dbReference>
<protein>
    <recommendedName>
        <fullName evidence="3">Phage membrane protein</fullName>
    </recommendedName>
</protein>
<evidence type="ECO:0008006" key="3">
    <source>
        <dbReference type="Google" id="ProtNLM"/>
    </source>
</evidence>
<gene>
    <name evidence="1" type="ORF">NCTC9419_03735</name>
</gene>